<protein>
    <submittedName>
        <fullName evidence="6">Levanase</fullName>
        <ecNumber evidence="6">3.2.1.80</ecNumber>
    </submittedName>
</protein>
<dbReference type="OrthoDB" id="9759709at2"/>
<dbReference type="GO" id="GO:0004575">
    <property type="term" value="F:sucrose alpha-glucosidase activity"/>
    <property type="evidence" value="ECO:0007669"/>
    <property type="project" value="TreeGrafter"/>
</dbReference>
<reference evidence="6 7" key="1">
    <citation type="submission" date="2019-02" db="EMBL/GenBank/DDBJ databases">
        <title>Deep-cultivation of Planctomycetes and their phenomic and genomic characterization uncovers novel biology.</title>
        <authorList>
            <person name="Wiegand S."/>
            <person name="Jogler M."/>
            <person name="Boedeker C."/>
            <person name="Pinto D."/>
            <person name="Vollmers J."/>
            <person name="Rivas-Marin E."/>
            <person name="Kohn T."/>
            <person name="Peeters S.H."/>
            <person name="Heuer A."/>
            <person name="Rast P."/>
            <person name="Oberbeckmann S."/>
            <person name="Bunk B."/>
            <person name="Jeske O."/>
            <person name="Meyerdierks A."/>
            <person name="Storesund J.E."/>
            <person name="Kallscheuer N."/>
            <person name="Luecker S."/>
            <person name="Lage O.M."/>
            <person name="Pohl T."/>
            <person name="Merkel B.J."/>
            <person name="Hornburger P."/>
            <person name="Mueller R.-W."/>
            <person name="Bruemmer F."/>
            <person name="Labrenz M."/>
            <person name="Spormann A.M."/>
            <person name="Op Den Camp H."/>
            <person name="Overmann J."/>
            <person name="Amann R."/>
            <person name="Jetten M.S.M."/>
            <person name="Mascher T."/>
            <person name="Medema M.H."/>
            <person name="Devos D.P."/>
            <person name="Kaster A.-K."/>
            <person name="Ovreas L."/>
            <person name="Rohde M."/>
            <person name="Galperin M.Y."/>
            <person name="Jogler C."/>
        </authorList>
    </citation>
    <scope>NUCLEOTIDE SEQUENCE [LARGE SCALE GENOMIC DNA]</scope>
    <source>
        <strain evidence="6 7">Pan14r</strain>
    </source>
</reference>
<dbReference type="CDD" id="cd18622">
    <property type="entry name" value="GH32_Inu-like"/>
    <property type="match status" value="1"/>
</dbReference>
<sequence precursor="true">MKAFTATLCVCVLITSVMVAQRVDAQPPARPDLLVADFEEADYGAWKAEGDAFGTGPANGTLKGQMQVSGFRGDRLANSFHQGDRSTGTLTSPPITIERRYLTFLIGGGGHAGKTCMNLQIGGKTVLTATGTNTRPGGSEALQPASWDVGEYEGQTATIQVVDSATGGWGHINVDHIVQSDTKPRLPDFAAREKTFTIDHRYLVIPIENKPKAQGQIQVFVDDQEVRRYALNIATSAETTDWYAFFTLDAYRGQTARVVANKVTEEGFALVRPSDRVPGEEDSYHEPHRPQFHFTQKVGWNNDPNGMVYHDGTWHLFFQHNPVALPWGNMTWGHATSKDLLHWQQHPNKLFPKTMAQGDCFSGGATVDKHDTAGWGENTLVAFLTDTGAGESIAYSQDGGKTFTWYEDNPVVEHKGRDPKVIWYAYGDADTPLNGAAKKLGGHWVMVVYDEHPEYKRNAAFYTSTDLKDWTEQSHLPGYYECTELFELPVDDQHHNTRWVVFAADAKYAIGTFDGRVFTPEHEGKHQVHWGPYYASQTFDNAPDGRKIQMGWLRVSSPGPYNQHFSFPHRLTLRTTEDGIRMFAQPIREIEQLRVKSHRAKPQPMIGGQPVRLPVESDLLDVRVSFEVGSAKTVKLEIPGRAITYDAKAQTLNDVPLKTINGRVDIQVLADRSLTEIIGNDGRVFVSGSGPAKIGGTEVSISAIGGNAKLLRLDAHELKSIWNK</sequence>
<organism evidence="6 7">
    <name type="scientific">Crateriforma conspicua</name>
    <dbReference type="NCBI Taxonomy" id="2527996"/>
    <lineage>
        <taxon>Bacteria</taxon>
        <taxon>Pseudomonadati</taxon>
        <taxon>Planctomycetota</taxon>
        <taxon>Planctomycetia</taxon>
        <taxon>Planctomycetales</taxon>
        <taxon>Planctomycetaceae</taxon>
        <taxon>Crateriforma</taxon>
    </lineage>
</organism>
<keyword evidence="7" id="KW-1185">Reference proteome</keyword>
<evidence type="ECO:0000256" key="4">
    <source>
        <dbReference type="SAM" id="SignalP"/>
    </source>
</evidence>
<dbReference type="InterPro" id="IPR013320">
    <property type="entry name" value="ConA-like_dom_sf"/>
</dbReference>
<evidence type="ECO:0000313" key="6">
    <source>
        <dbReference type="EMBL" id="TWT69025.1"/>
    </source>
</evidence>
<evidence type="ECO:0000313" key="7">
    <source>
        <dbReference type="Proteomes" id="UP000317238"/>
    </source>
</evidence>
<dbReference type="Proteomes" id="UP000317238">
    <property type="component" value="Unassembled WGS sequence"/>
</dbReference>
<keyword evidence="4" id="KW-0732">Signal</keyword>
<feature type="signal peptide" evidence="4">
    <location>
        <begin position="1"/>
        <end position="25"/>
    </location>
</feature>
<feature type="chain" id="PRO_5022946701" evidence="4">
    <location>
        <begin position="26"/>
        <end position="724"/>
    </location>
</feature>
<evidence type="ECO:0000256" key="3">
    <source>
        <dbReference type="ARBA" id="ARBA00023295"/>
    </source>
</evidence>
<comment type="similarity">
    <text evidence="1">Belongs to the glycosyl hydrolase 32 family.</text>
</comment>
<dbReference type="GO" id="GO:0005987">
    <property type="term" value="P:sucrose catabolic process"/>
    <property type="evidence" value="ECO:0007669"/>
    <property type="project" value="TreeGrafter"/>
</dbReference>
<dbReference type="SUPFAM" id="SSF75005">
    <property type="entry name" value="Arabinanase/levansucrase/invertase"/>
    <property type="match status" value="1"/>
</dbReference>
<dbReference type="EC" id="3.2.1.80" evidence="6"/>
<evidence type="ECO:0000256" key="2">
    <source>
        <dbReference type="ARBA" id="ARBA00022801"/>
    </source>
</evidence>
<dbReference type="AlphaFoldDB" id="A0A5C5Y413"/>
<evidence type="ECO:0000259" key="5">
    <source>
        <dbReference type="Pfam" id="PF00251"/>
    </source>
</evidence>
<dbReference type="SMART" id="SM00640">
    <property type="entry name" value="Glyco_32"/>
    <property type="match status" value="1"/>
</dbReference>
<dbReference type="SUPFAM" id="SSF49899">
    <property type="entry name" value="Concanavalin A-like lectins/glucanases"/>
    <property type="match status" value="1"/>
</dbReference>
<evidence type="ECO:0000256" key="1">
    <source>
        <dbReference type="ARBA" id="ARBA00009902"/>
    </source>
</evidence>
<name>A0A5C5Y413_9PLAN</name>
<accession>A0A5C5Y413</accession>
<keyword evidence="3 6" id="KW-0326">Glycosidase</keyword>
<dbReference type="InterPro" id="IPR023296">
    <property type="entry name" value="Glyco_hydro_beta-prop_sf"/>
</dbReference>
<dbReference type="InterPro" id="IPR001362">
    <property type="entry name" value="Glyco_hydro_32"/>
</dbReference>
<keyword evidence="2 6" id="KW-0378">Hydrolase</keyword>
<gene>
    <name evidence="6" type="primary">sacC</name>
    <name evidence="6" type="ORF">Pan14r_13090</name>
</gene>
<dbReference type="RefSeq" id="WP_146438642.1">
    <property type="nucleotide sequence ID" value="NZ_SJPL01000001.1"/>
</dbReference>
<dbReference type="InterPro" id="IPR013148">
    <property type="entry name" value="Glyco_hydro_32_N"/>
</dbReference>
<dbReference type="EMBL" id="SJPL01000001">
    <property type="protein sequence ID" value="TWT69025.1"/>
    <property type="molecule type" value="Genomic_DNA"/>
</dbReference>
<dbReference type="Pfam" id="PF00251">
    <property type="entry name" value="Glyco_hydro_32N"/>
    <property type="match status" value="1"/>
</dbReference>
<dbReference type="GO" id="GO:0051669">
    <property type="term" value="F:fructan beta-fructosidase activity"/>
    <property type="evidence" value="ECO:0007669"/>
    <property type="project" value="UniProtKB-EC"/>
</dbReference>
<dbReference type="GO" id="GO:0005737">
    <property type="term" value="C:cytoplasm"/>
    <property type="evidence" value="ECO:0007669"/>
    <property type="project" value="TreeGrafter"/>
</dbReference>
<dbReference type="Gene3D" id="2.60.120.560">
    <property type="entry name" value="Exo-inulinase, domain 1"/>
    <property type="match status" value="1"/>
</dbReference>
<comment type="caution">
    <text evidence="6">The sequence shown here is derived from an EMBL/GenBank/DDBJ whole genome shotgun (WGS) entry which is preliminary data.</text>
</comment>
<dbReference type="PANTHER" id="PTHR42800:SF1">
    <property type="entry name" value="EXOINULINASE INUD (AFU_ORTHOLOGUE AFUA_5G00480)"/>
    <property type="match status" value="1"/>
</dbReference>
<dbReference type="PANTHER" id="PTHR42800">
    <property type="entry name" value="EXOINULINASE INUD (AFU_ORTHOLOGUE AFUA_5G00480)"/>
    <property type="match status" value="1"/>
</dbReference>
<dbReference type="Gene3D" id="2.115.10.20">
    <property type="entry name" value="Glycosyl hydrolase domain, family 43"/>
    <property type="match status" value="1"/>
</dbReference>
<feature type="domain" description="Glycosyl hydrolase family 32 N-terminal" evidence="5">
    <location>
        <begin position="293"/>
        <end position="575"/>
    </location>
</feature>
<proteinExistence type="inferred from homology"/>